<sequence length="346" mass="40340">MDSTPMEKVKAYHSIKSFLNEEDRKKVVEMLQLKEIDVTKRIWGKDNEQEFILIIYLLGNCKSIYAFEEGISKLTDSETSDLFIELKNGKRIIVEIKSTVKQRCSISEKVLKAKQDFAKVMNADLYFAVKVGGYWELYDDKYIESKNRKIDVAKDHFNSKFNSIFGDRTFILPGGLEIQTIYSKSSSKNLGIYHRDYGDLVKYTIKYNDSKIFSVNSKEHQLYGLIFLYENLQDIASNMQQDVIKMDSNRTMIKEIITSEISTNLSAFMLSPIKHMISEMGSEYEVGQYLTQLIDDKEKILEKEKILFDENNILYGLLLLAEKNYMIKELVGRDIYLYKDMVIRIT</sequence>
<dbReference type="STRING" id="1577792.QX51_15520"/>
<dbReference type="GO" id="GO:0003676">
    <property type="term" value="F:nucleic acid binding"/>
    <property type="evidence" value="ECO:0007669"/>
    <property type="project" value="InterPro"/>
</dbReference>
<dbReference type="Proteomes" id="UP000031189">
    <property type="component" value="Unassembled WGS sequence"/>
</dbReference>
<evidence type="ECO:0000313" key="1">
    <source>
        <dbReference type="EMBL" id="KHS56170.1"/>
    </source>
</evidence>
<dbReference type="Gene3D" id="3.40.1350.10">
    <property type="match status" value="1"/>
</dbReference>
<dbReference type="EMBL" id="JWHR01000121">
    <property type="protein sequence ID" value="KHS56170.1"/>
    <property type="molecule type" value="Genomic_DNA"/>
</dbReference>
<protein>
    <submittedName>
        <fullName evidence="1">Uncharacterized protein</fullName>
    </submittedName>
</protein>
<comment type="caution">
    <text evidence="1">The sequence shown here is derived from an EMBL/GenBank/DDBJ whole genome shotgun (WGS) entry which is preliminary data.</text>
</comment>
<dbReference type="InterPro" id="IPR011856">
    <property type="entry name" value="tRNA_endonuc-like_dom_sf"/>
</dbReference>
<dbReference type="RefSeq" id="WP_039680799.1">
    <property type="nucleotide sequence ID" value="NZ_JWHR01000121.1"/>
</dbReference>
<dbReference type="AlphaFoldDB" id="A0A0B3WNS6"/>
<dbReference type="OrthoDB" id="2991372at2"/>
<proteinExistence type="predicted"/>
<keyword evidence="2" id="KW-1185">Reference proteome</keyword>
<organism evidence="1 2">
    <name type="scientific">Terrisporobacter othiniensis</name>
    <dbReference type="NCBI Taxonomy" id="1577792"/>
    <lineage>
        <taxon>Bacteria</taxon>
        <taxon>Bacillati</taxon>
        <taxon>Bacillota</taxon>
        <taxon>Clostridia</taxon>
        <taxon>Peptostreptococcales</taxon>
        <taxon>Peptostreptococcaceae</taxon>
        <taxon>Terrisporobacter</taxon>
    </lineage>
</organism>
<name>A0A0B3WNS6_9FIRM</name>
<evidence type="ECO:0000313" key="2">
    <source>
        <dbReference type="Proteomes" id="UP000031189"/>
    </source>
</evidence>
<accession>A0A0B3WNS6</accession>
<gene>
    <name evidence="1" type="ORF">QX51_15520</name>
</gene>
<reference evidence="1 2" key="1">
    <citation type="submission" date="2014-12" db="EMBL/GenBank/DDBJ databases">
        <title>Draft genome sequence of Terrisporobacter sp. 08-306576, isolated from the blood culture of a bacteremia patient.</title>
        <authorList>
            <person name="Lund L.C."/>
            <person name="Sydenham T.V."/>
            <person name="Hogh S.V."/>
            <person name="Skov M.N."/>
            <person name="Kemp M."/>
            <person name="Justesen U.S."/>
        </authorList>
    </citation>
    <scope>NUCLEOTIDE SEQUENCE [LARGE SCALE GENOMIC DNA]</scope>
    <source>
        <strain evidence="1 2">08-306576</strain>
    </source>
</reference>